<name>A0A058ZIE5_9RHOB</name>
<dbReference type="GO" id="GO:0016887">
    <property type="term" value="F:ATP hydrolysis activity"/>
    <property type="evidence" value="ECO:0007669"/>
    <property type="project" value="InterPro"/>
</dbReference>
<keyword evidence="2 4" id="KW-0067">ATP-binding</keyword>
<dbReference type="Pfam" id="PF00005">
    <property type="entry name" value="ABC_tran"/>
    <property type="match status" value="2"/>
</dbReference>
<dbReference type="Gene3D" id="3.40.50.300">
    <property type="entry name" value="P-loop containing nucleotide triphosphate hydrolases"/>
    <property type="match status" value="2"/>
</dbReference>
<dbReference type="RefSeq" id="WP_035252304.1">
    <property type="nucleotide sequence ID" value="NZ_AQQY01000009.1"/>
</dbReference>
<dbReference type="PANTHER" id="PTHR43790:SF4">
    <property type="entry name" value="GUANOSINE IMPORT ATP-BINDING PROTEIN NUPO"/>
    <property type="match status" value="1"/>
</dbReference>
<evidence type="ECO:0000256" key="1">
    <source>
        <dbReference type="ARBA" id="ARBA00022741"/>
    </source>
</evidence>
<dbReference type="SMART" id="SM00382">
    <property type="entry name" value="AAA"/>
    <property type="match status" value="2"/>
</dbReference>
<dbReference type="AlphaFoldDB" id="A0A058ZIE5"/>
<dbReference type="InterPro" id="IPR017871">
    <property type="entry name" value="ABC_transporter-like_CS"/>
</dbReference>
<dbReference type="STRING" id="1461693.ATO10_13054"/>
<dbReference type="SUPFAM" id="SSF52540">
    <property type="entry name" value="P-loop containing nucleoside triphosphate hydrolases"/>
    <property type="match status" value="2"/>
</dbReference>
<dbReference type="PANTHER" id="PTHR43790">
    <property type="entry name" value="CARBOHYDRATE TRANSPORT ATP-BINDING PROTEIN MG119-RELATED"/>
    <property type="match status" value="1"/>
</dbReference>
<dbReference type="CDD" id="cd03215">
    <property type="entry name" value="ABC_Carb_Monos_II"/>
    <property type="match status" value="1"/>
</dbReference>
<evidence type="ECO:0000256" key="2">
    <source>
        <dbReference type="ARBA" id="ARBA00022840"/>
    </source>
</evidence>
<dbReference type="InterPro" id="IPR027417">
    <property type="entry name" value="P-loop_NTPase"/>
</dbReference>
<dbReference type="eggNOG" id="COG3845">
    <property type="taxonomic scope" value="Bacteria"/>
</dbReference>
<proteinExistence type="predicted"/>
<reference evidence="4 5" key="1">
    <citation type="submission" date="2013-04" db="EMBL/GenBank/DDBJ databases">
        <title>Shimia sp. 22II-S11-Z10 Genome Sequencing.</title>
        <authorList>
            <person name="Lai Q."/>
            <person name="Li G."/>
            <person name="Shao Z."/>
        </authorList>
    </citation>
    <scope>NUCLEOTIDE SEQUENCE [LARGE SCALE GENOMIC DNA]</scope>
    <source>
        <strain evidence="5">22II-S11-Z10</strain>
    </source>
</reference>
<dbReference type="OrthoDB" id="9805029at2"/>
<dbReference type="GO" id="GO:0005524">
    <property type="term" value="F:ATP binding"/>
    <property type="evidence" value="ECO:0007669"/>
    <property type="project" value="UniProtKB-KW"/>
</dbReference>
<keyword evidence="1" id="KW-0547">Nucleotide-binding</keyword>
<dbReference type="InterPro" id="IPR003593">
    <property type="entry name" value="AAA+_ATPase"/>
</dbReference>
<dbReference type="PROSITE" id="PS00211">
    <property type="entry name" value="ABC_TRANSPORTER_1"/>
    <property type="match status" value="1"/>
</dbReference>
<dbReference type="EMBL" id="AQQY01000009">
    <property type="protein sequence ID" value="KCV81333.1"/>
    <property type="molecule type" value="Genomic_DNA"/>
</dbReference>
<feature type="domain" description="ABC transporter" evidence="3">
    <location>
        <begin position="266"/>
        <end position="510"/>
    </location>
</feature>
<evidence type="ECO:0000259" key="3">
    <source>
        <dbReference type="PROSITE" id="PS50893"/>
    </source>
</evidence>
<comment type="caution">
    <text evidence="4">The sequence shown here is derived from an EMBL/GenBank/DDBJ whole genome shotgun (WGS) entry which is preliminary data.</text>
</comment>
<gene>
    <name evidence="4" type="ORF">ATO10_13054</name>
</gene>
<dbReference type="InterPro" id="IPR050107">
    <property type="entry name" value="ABC_carbohydrate_import_ATPase"/>
</dbReference>
<keyword evidence="5" id="KW-1185">Reference proteome</keyword>
<dbReference type="PROSITE" id="PS50893">
    <property type="entry name" value="ABC_TRANSPORTER_2"/>
    <property type="match status" value="2"/>
</dbReference>
<accession>A0A058ZIE5</accession>
<evidence type="ECO:0000313" key="5">
    <source>
        <dbReference type="Proteomes" id="UP000024836"/>
    </source>
</evidence>
<dbReference type="Proteomes" id="UP000024836">
    <property type="component" value="Unassembled WGS sequence"/>
</dbReference>
<evidence type="ECO:0000313" key="4">
    <source>
        <dbReference type="EMBL" id="KCV81333.1"/>
    </source>
</evidence>
<protein>
    <submittedName>
        <fullName evidence="4">ABC transporter ATP-binding protein</fullName>
    </submittedName>
</protein>
<feature type="domain" description="ABC transporter" evidence="3">
    <location>
        <begin position="14"/>
        <end position="249"/>
    </location>
</feature>
<dbReference type="InterPro" id="IPR003439">
    <property type="entry name" value="ABC_transporter-like_ATP-bd"/>
</dbReference>
<organism evidence="4 5">
    <name type="scientific">Actibacterium atlanticum</name>
    <dbReference type="NCBI Taxonomy" id="1461693"/>
    <lineage>
        <taxon>Bacteria</taxon>
        <taxon>Pseudomonadati</taxon>
        <taxon>Pseudomonadota</taxon>
        <taxon>Alphaproteobacteria</taxon>
        <taxon>Rhodobacterales</taxon>
        <taxon>Roseobacteraceae</taxon>
        <taxon>Actibacterium</taxon>
    </lineage>
</organism>
<dbReference type="CDD" id="cd03216">
    <property type="entry name" value="ABC_Carb_Monos_I"/>
    <property type="match status" value="1"/>
</dbReference>
<dbReference type="PATRIC" id="fig|1461693.3.peg.2646"/>
<sequence>MSHEPALSTGAIGVEAVSMTKRFGDFTALDEVTLNVRPGTFHALLGENGAGKSTLVKCIMGFYHATEGGLLVDGHEAFVRDPVDAQKLGLGMVYQHFTLVPALTGAENLLISRADAPGVINWRAENARLEAFLDKMPFRVPLDRPTSRLAAGEKQKLEILKQLYLGSRFLILDEPTSVLTPAEADEVLGHVRALCEAGEISVLMITHKFREVTQFADDVSVLRRGKLTGSGPVSDLSHDDMAQMMMGHQPERKEINRTQTKGDTVLSLRGARASDRSGLKSIDIEALDVAAGEILGIAGVSGNGQTELMEMLTGQRRLLGGEIRVKDQPYGASRAEATALKVRYLPEEPLQNACASRMSVAENLAFRLFDHGADGRPKLWKNTRQILDNAKARIAEFNVKTTSPHSPIAALSGGNVQRAVLARELTGDVDLLIVANPCFGLDFAAVAAIRGRILEARNKGVAVLLISEDLDEILELSDRIVVMSEGRIAFETAAATADTAEIGTYMAGHA</sequence>